<keyword evidence="2" id="KW-0274">FAD</keyword>
<evidence type="ECO:0000313" key="8">
    <source>
        <dbReference type="Proteomes" id="UP000321058"/>
    </source>
</evidence>
<dbReference type="PANTHER" id="PTHR36117">
    <property type="entry name" value="4-HYDROXYPHENYLACETATE 3-MONOOXYGENASE-RELATED"/>
    <property type="match status" value="1"/>
</dbReference>
<organism evidence="7 8">
    <name type="scientific">Reyranella soli</name>
    <dbReference type="NCBI Taxonomy" id="1230389"/>
    <lineage>
        <taxon>Bacteria</taxon>
        <taxon>Pseudomonadati</taxon>
        <taxon>Pseudomonadota</taxon>
        <taxon>Alphaproteobacteria</taxon>
        <taxon>Hyphomicrobiales</taxon>
        <taxon>Reyranellaceae</taxon>
        <taxon>Reyranella</taxon>
    </lineage>
</organism>
<dbReference type="InterPro" id="IPR004925">
    <property type="entry name" value="HpaB/PvcC/4-BUDH"/>
</dbReference>
<dbReference type="InterPro" id="IPR036250">
    <property type="entry name" value="AcylCo_DH-like_C"/>
</dbReference>
<dbReference type="GO" id="GO:0016627">
    <property type="term" value="F:oxidoreductase activity, acting on the CH-CH group of donors"/>
    <property type="evidence" value="ECO:0007669"/>
    <property type="project" value="InterPro"/>
</dbReference>
<dbReference type="InterPro" id="IPR046373">
    <property type="entry name" value="Acyl-CoA_Oxase/DH_mid-dom_sf"/>
</dbReference>
<accession>A0A512NL23</accession>
<evidence type="ECO:0000259" key="5">
    <source>
        <dbReference type="Pfam" id="PF03241"/>
    </source>
</evidence>
<evidence type="ECO:0000256" key="1">
    <source>
        <dbReference type="ARBA" id="ARBA00022630"/>
    </source>
</evidence>
<dbReference type="Gene3D" id="1.20.140.10">
    <property type="entry name" value="Butyryl-CoA Dehydrogenase, subunit A, domain 3"/>
    <property type="match status" value="1"/>
</dbReference>
<dbReference type="Pfam" id="PF03241">
    <property type="entry name" value="HpaB"/>
    <property type="match status" value="1"/>
</dbReference>
<gene>
    <name evidence="7" type="primary">pvcC</name>
    <name evidence="7" type="ORF">RSO01_68040</name>
</gene>
<dbReference type="PANTHER" id="PTHR36117:SF3">
    <property type="entry name" value="4-HYDROXYPHENYLACETATE 3-MONOOXYGENASE-RELATED"/>
    <property type="match status" value="1"/>
</dbReference>
<sequence length="511" mass="55981">MRTGADYRKSLRDGRRVFILGEGPVEDVTTHPATRAMVEEYVAWYDRHFDPKWQDTLFTPPDKDGCRSPVGYMVPRSPDDLARMGRCFSATTFLSAGNITHTPAYGHLIAMGVQTVVNLRNASPEQRANAEAYRALIARTGRFLTFAAGAATIGYRLREDPAERAALKIVKETDKGLVIRGKIGMHTSPAYAHDVYIGAHNGADYKGHRATFVVAVNAPGVTVVCRKPAARDSNPFSAPLSARFDELDGQMWLDDVLIPWDRVFLTDPFPDPVARWLFWHQLYCWLSKAEFTLGVALACTHAMGLAAHDATVDYLLDLLTDVQTVRSCQTAAELDPEFTPEGYCSPNVCHVAAGSIAMLKARPRMSEILRTLPGSSLVVAPTDHDLADPALAQGLEESFAGGGYTARQRAALLQMAWDHAGSQLDHRESVYELHSNGGIPSWRGRLRRGFNRYEELANGVLQQLGLPMPKVDLQSIRNAPLGARRPVNPTVPPPPPAAEPARNPVTAGKVA</sequence>
<evidence type="ECO:0000256" key="2">
    <source>
        <dbReference type="ARBA" id="ARBA00022827"/>
    </source>
</evidence>
<evidence type="ECO:0000256" key="3">
    <source>
        <dbReference type="ARBA" id="ARBA00023002"/>
    </source>
</evidence>
<protein>
    <submittedName>
        <fullName evidence="7">Pyoverdin chromophore biosynthetic protein pvcC</fullName>
    </submittedName>
</protein>
<feature type="domain" description="HpaB/PvcC/4-BUDH N-terminal" evidence="6">
    <location>
        <begin position="3"/>
        <end position="265"/>
    </location>
</feature>
<keyword evidence="1" id="KW-0285">Flavoprotein</keyword>
<evidence type="ECO:0000313" key="7">
    <source>
        <dbReference type="EMBL" id="GEP59638.1"/>
    </source>
</evidence>
<feature type="compositionally biased region" description="Pro residues" evidence="4">
    <location>
        <begin position="489"/>
        <end position="498"/>
    </location>
</feature>
<dbReference type="Pfam" id="PF11794">
    <property type="entry name" value="HpaB_N"/>
    <property type="match status" value="1"/>
</dbReference>
<dbReference type="SUPFAM" id="SSF56645">
    <property type="entry name" value="Acyl-CoA dehydrogenase NM domain-like"/>
    <property type="match status" value="1"/>
</dbReference>
<feature type="region of interest" description="Disordered" evidence="4">
    <location>
        <begin position="480"/>
        <end position="511"/>
    </location>
</feature>
<proteinExistence type="predicted"/>
<dbReference type="Proteomes" id="UP000321058">
    <property type="component" value="Unassembled WGS sequence"/>
</dbReference>
<feature type="domain" description="HpaB/PvcC/4-BUDH C-terminal" evidence="5">
    <location>
        <begin position="279"/>
        <end position="451"/>
    </location>
</feature>
<dbReference type="SUPFAM" id="SSF47203">
    <property type="entry name" value="Acyl-CoA dehydrogenase C-terminal domain-like"/>
    <property type="match status" value="1"/>
</dbReference>
<keyword evidence="3" id="KW-0560">Oxidoreductase</keyword>
<evidence type="ECO:0000259" key="6">
    <source>
        <dbReference type="Pfam" id="PF11794"/>
    </source>
</evidence>
<dbReference type="InterPro" id="IPR009100">
    <property type="entry name" value="AcylCoA_DH/oxidase_NM_dom_sf"/>
</dbReference>
<comment type="caution">
    <text evidence="7">The sequence shown here is derived from an EMBL/GenBank/DDBJ whole genome shotgun (WGS) entry which is preliminary data.</text>
</comment>
<dbReference type="EMBL" id="BKAJ01000135">
    <property type="protein sequence ID" value="GEP59638.1"/>
    <property type="molecule type" value="Genomic_DNA"/>
</dbReference>
<dbReference type="InterPro" id="IPR024719">
    <property type="entry name" value="HpaB/PvcC/4-BUDH_C"/>
</dbReference>
<name>A0A512NL23_9HYPH</name>
<dbReference type="Gene3D" id="2.40.110.10">
    <property type="entry name" value="Butyryl-CoA Dehydrogenase, subunit A, domain 2"/>
    <property type="match status" value="1"/>
</dbReference>
<reference evidence="7 8" key="1">
    <citation type="submission" date="2019-07" db="EMBL/GenBank/DDBJ databases">
        <title>Whole genome shotgun sequence of Reyranella soli NBRC 108950.</title>
        <authorList>
            <person name="Hosoyama A."/>
            <person name="Uohara A."/>
            <person name="Ohji S."/>
            <person name="Ichikawa N."/>
        </authorList>
    </citation>
    <scope>NUCLEOTIDE SEQUENCE [LARGE SCALE GENOMIC DNA]</scope>
    <source>
        <strain evidence="7 8">NBRC 108950</strain>
    </source>
</reference>
<dbReference type="Gene3D" id="1.10.3140.10">
    <property type="entry name" value="4-hydroxybutyryl-coa dehydratase, domain 1"/>
    <property type="match status" value="1"/>
</dbReference>
<keyword evidence="8" id="KW-1185">Reference proteome</keyword>
<dbReference type="InterPro" id="IPR024674">
    <property type="entry name" value="HpaB/PvcC/4-BUDH_N"/>
</dbReference>
<evidence type="ECO:0000256" key="4">
    <source>
        <dbReference type="SAM" id="MobiDB-lite"/>
    </source>
</evidence>
<dbReference type="AlphaFoldDB" id="A0A512NL23"/>